<dbReference type="STRING" id="1454373.ACMU_09730"/>
<proteinExistence type="predicted"/>
<dbReference type="Pfam" id="PF13407">
    <property type="entry name" value="Peripla_BP_4"/>
    <property type="match status" value="1"/>
</dbReference>
<evidence type="ECO:0000256" key="1">
    <source>
        <dbReference type="ARBA" id="ARBA00023015"/>
    </source>
</evidence>
<dbReference type="InterPro" id="IPR037171">
    <property type="entry name" value="NagB/RpiA_transferase-like"/>
</dbReference>
<dbReference type="SUPFAM" id="SSF100950">
    <property type="entry name" value="NagB/RpiA/CoA transferase-like"/>
    <property type="match status" value="1"/>
</dbReference>
<sequence>MIKSLRHKRILSILQKEGVIELSALARVLPEVSLVTLRRDLSELADAGALRRTHGGATLPDAEILKSGAQVLAKTEGFASELDHLDAVILPPIPGHGGDALRRQIARSGIPFIAESAPQVGGTYLGPNNRQAGFDLGQHAARNTPGETAHLLLVTQPELANTSDRCEGFEAGFRDAFAGQVQVTRVNGQGSYRPALRVAVDALKAQTRIGVAFGVNDHSAMAAMDAAQKLGRALDVYAAGGESPNFVAKLAEQGALRGLVAFFPDIVGQRAVDLVAGVLAGAAQPGSCETPHAVITPQNLAEYYTNGPGGWTLLDDKRAALLPDAPFVHAVQGRVGFMPHYPAHDWYRVMMQAMQLRAVELGLQLVVSPPHQGIAAEMSRLRREIGRRAAASIQPGQTVIVGEGEATRYMAEALHQRAVAAPEQLSGVTIVTNALDVMMQLEGKPPLKVILTSGEYQKADHCLVGPSLGALFERMRADVAFLSVAGASAEFGLSTMDERRALAGSRFVQAARRVVALADHTAIGAESNHRVARPDELHEIITDDGALPADRQRLRAAGIEVLIANEADDPSPQNTDISRALVRET</sequence>
<dbReference type="InterPro" id="IPR014036">
    <property type="entry name" value="DeoR-like_C"/>
</dbReference>
<feature type="domain" description="HTH deoR-type" evidence="4">
    <location>
        <begin position="3"/>
        <end position="59"/>
    </location>
</feature>
<dbReference type="SUPFAM" id="SSF53822">
    <property type="entry name" value="Periplasmic binding protein-like I"/>
    <property type="match status" value="1"/>
</dbReference>
<dbReference type="PROSITE" id="PS51000">
    <property type="entry name" value="HTH_DEOR_2"/>
    <property type="match status" value="1"/>
</dbReference>
<dbReference type="InterPro" id="IPR050313">
    <property type="entry name" value="Carb_Metab_HTH_regulators"/>
</dbReference>
<evidence type="ECO:0000256" key="3">
    <source>
        <dbReference type="SAM" id="MobiDB-lite"/>
    </source>
</evidence>
<evidence type="ECO:0000313" key="6">
    <source>
        <dbReference type="Proteomes" id="UP000026249"/>
    </source>
</evidence>
<dbReference type="RefSeq" id="WP_035258184.1">
    <property type="nucleotide sequence ID" value="NZ_JFKE01000003.1"/>
</dbReference>
<dbReference type="OrthoDB" id="9816363at2"/>
<dbReference type="InterPro" id="IPR028082">
    <property type="entry name" value="Peripla_BP_I"/>
</dbReference>
<dbReference type="Gene3D" id="3.40.50.1360">
    <property type="match status" value="1"/>
</dbReference>
<dbReference type="SMART" id="SM00420">
    <property type="entry name" value="HTH_DEOR"/>
    <property type="match status" value="1"/>
</dbReference>
<dbReference type="AlphaFoldDB" id="A0A037ZIV0"/>
<keyword evidence="2" id="KW-0804">Transcription</keyword>
<accession>A0A037ZIV0</accession>
<dbReference type="InterPro" id="IPR001034">
    <property type="entry name" value="DeoR_HTH"/>
</dbReference>
<dbReference type="Pfam" id="PF00455">
    <property type="entry name" value="DeoRC"/>
    <property type="match status" value="1"/>
</dbReference>
<comment type="caution">
    <text evidence="5">The sequence shown here is derived from an EMBL/GenBank/DDBJ whole genome shotgun (WGS) entry which is preliminary data.</text>
</comment>
<dbReference type="EMBL" id="JFKE01000003">
    <property type="protein sequence ID" value="KAJ56033.1"/>
    <property type="molecule type" value="Genomic_DNA"/>
</dbReference>
<reference evidence="5 6" key="1">
    <citation type="submission" date="2014-03" db="EMBL/GenBank/DDBJ databases">
        <title>Draft Genome Sequence of Actibacterium mucosum KCTC 23349, a Marine Alphaproteobacterium with Complex Ionic Requirements Isolated from Mediterranean Seawater at Malvarrosa Beach, Valencia, Spain.</title>
        <authorList>
            <person name="Arahal D.R."/>
            <person name="Shao Z."/>
            <person name="Lai Q."/>
            <person name="Pujalte M.J."/>
        </authorList>
    </citation>
    <scope>NUCLEOTIDE SEQUENCE [LARGE SCALE GENOMIC DNA]</scope>
    <source>
        <strain evidence="5 6">KCTC 23349</strain>
    </source>
</reference>
<keyword evidence="1" id="KW-0805">Transcription regulation</keyword>
<dbReference type="Gene3D" id="3.40.50.2300">
    <property type="match status" value="2"/>
</dbReference>
<name>A0A037ZIV0_9RHOB</name>
<dbReference type="InterPro" id="IPR036390">
    <property type="entry name" value="WH_DNA-bd_sf"/>
</dbReference>
<dbReference type="Pfam" id="PF08220">
    <property type="entry name" value="HTH_DeoR"/>
    <property type="match status" value="1"/>
</dbReference>
<keyword evidence="6" id="KW-1185">Reference proteome</keyword>
<gene>
    <name evidence="5" type="ORF">ACMU_09730</name>
</gene>
<evidence type="ECO:0000259" key="4">
    <source>
        <dbReference type="PROSITE" id="PS51000"/>
    </source>
</evidence>
<dbReference type="GO" id="GO:0003700">
    <property type="term" value="F:DNA-binding transcription factor activity"/>
    <property type="evidence" value="ECO:0007669"/>
    <property type="project" value="InterPro"/>
</dbReference>
<dbReference type="SUPFAM" id="SSF46785">
    <property type="entry name" value="Winged helix' DNA-binding domain"/>
    <property type="match status" value="1"/>
</dbReference>
<evidence type="ECO:0000313" key="5">
    <source>
        <dbReference type="EMBL" id="KAJ56033.1"/>
    </source>
</evidence>
<protein>
    <recommendedName>
        <fullName evidence="4">HTH deoR-type domain-containing protein</fullName>
    </recommendedName>
</protein>
<feature type="region of interest" description="Disordered" evidence="3">
    <location>
        <begin position="566"/>
        <end position="585"/>
    </location>
</feature>
<dbReference type="SMART" id="SM01134">
    <property type="entry name" value="DeoRC"/>
    <property type="match status" value="1"/>
</dbReference>
<dbReference type="InterPro" id="IPR025997">
    <property type="entry name" value="SBP_2_dom"/>
</dbReference>
<dbReference type="PANTHER" id="PTHR30363:SF44">
    <property type="entry name" value="AGA OPERON TRANSCRIPTIONAL REPRESSOR-RELATED"/>
    <property type="match status" value="1"/>
</dbReference>
<dbReference type="PANTHER" id="PTHR30363">
    <property type="entry name" value="HTH-TYPE TRANSCRIPTIONAL REGULATOR SRLR-RELATED"/>
    <property type="match status" value="1"/>
</dbReference>
<organism evidence="5 6">
    <name type="scientific">Actibacterium mucosum KCTC 23349</name>
    <dbReference type="NCBI Taxonomy" id="1454373"/>
    <lineage>
        <taxon>Bacteria</taxon>
        <taxon>Pseudomonadati</taxon>
        <taxon>Pseudomonadota</taxon>
        <taxon>Alphaproteobacteria</taxon>
        <taxon>Rhodobacterales</taxon>
        <taxon>Roseobacteraceae</taxon>
        <taxon>Actibacterium</taxon>
    </lineage>
</organism>
<evidence type="ECO:0000256" key="2">
    <source>
        <dbReference type="ARBA" id="ARBA00023163"/>
    </source>
</evidence>
<dbReference type="Proteomes" id="UP000026249">
    <property type="component" value="Unassembled WGS sequence"/>
</dbReference>